<dbReference type="PANTHER" id="PTHR33673:SF36">
    <property type="entry name" value="MYB-LIKE PROTEIN Q"/>
    <property type="match status" value="1"/>
</dbReference>
<dbReference type="OrthoDB" id="1302201at2759"/>
<evidence type="ECO:0000313" key="2">
    <source>
        <dbReference type="Proteomes" id="UP000087171"/>
    </source>
</evidence>
<dbReference type="RefSeq" id="XP_004490228.1">
    <property type="nucleotide sequence ID" value="XM_004490171.3"/>
</dbReference>
<dbReference type="Proteomes" id="UP000087171">
    <property type="component" value="Chromosome Ca2"/>
</dbReference>
<reference evidence="2" key="1">
    <citation type="journal article" date="2013" name="Nat. Biotechnol.">
        <title>Draft genome sequence of chickpea (Cicer arietinum) provides a resource for trait improvement.</title>
        <authorList>
            <person name="Varshney R.K."/>
            <person name="Song C."/>
            <person name="Saxena R.K."/>
            <person name="Azam S."/>
            <person name="Yu S."/>
            <person name="Sharpe A.G."/>
            <person name="Cannon S."/>
            <person name="Baek J."/>
            <person name="Rosen B.D."/>
            <person name="Tar'an B."/>
            <person name="Millan T."/>
            <person name="Zhang X."/>
            <person name="Ramsay L.D."/>
            <person name="Iwata A."/>
            <person name="Wang Y."/>
            <person name="Nelson W."/>
            <person name="Farmer A.D."/>
            <person name="Gaur P.M."/>
            <person name="Soderlund C."/>
            <person name="Penmetsa R.V."/>
            <person name="Xu C."/>
            <person name="Bharti A.K."/>
            <person name="He W."/>
            <person name="Winter P."/>
            <person name="Zhao S."/>
            <person name="Hane J.K."/>
            <person name="Carrasquilla-Garcia N."/>
            <person name="Condie J.A."/>
            <person name="Upadhyaya H.D."/>
            <person name="Luo M.C."/>
            <person name="Thudi M."/>
            <person name="Gowda C.L."/>
            <person name="Singh N.P."/>
            <person name="Lichtenzveig J."/>
            <person name="Gali K.K."/>
            <person name="Rubio J."/>
            <person name="Nadarajan N."/>
            <person name="Dolezel J."/>
            <person name="Bansal K.C."/>
            <person name="Xu X."/>
            <person name="Edwards D."/>
            <person name="Zhang G."/>
            <person name="Kahl G."/>
            <person name="Gil J."/>
            <person name="Singh K.B."/>
            <person name="Datta S.K."/>
            <person name="Jackson S.A."/>
            <person name="Wang J."/>
            <person name="Cook D.R."/>
        </authorList>
    </citation>
    <scope>NUCLEOTIDE SEQUENCE [LARGE SCALE GENOMIC DNA]</scope>
    <source>
        <strain evidence="2">cv. CDC Frontier</strain>
    </source>
</reference>
<dbReference type="KEGG" id="cam:101498892"/>
<protein>
    <submittedName>
        <fullName evidence="3">Uncharacterized protein LOC101498892</fullName>
    </submittedName>
</protein>
<dbReference type="AlphaFoldDB" id="A0A1S2XJD1"/>
<feature type="compositionally biased region" description="Low complexity" evidence="1">
    <location>
        <begin position="72"/>
        <end position="88"/>
    </location>
</feature>
<feature type="region of interest" description="Disordered" evidence="1">
    <location>
        <begin position="20"/>
        <end position="88"/>
    </location>
</feature>
<gene>
    <name evidence="3" type="primary">LOC101498892</name>
</gene>
<name>A0A1S2XJD1_CICAR</name>
<feature type="region of interest" description="Disordered" evidence="1">
    <location>
        <begin position="114"/>
        <end position="134"/>
    </location>
</feature>
<reference evidence="3" key="2">
    <citation type="submission" date="2025-08" db="UniProtKB">
        <authorList>
            <consortium name="RefSeq"/>
        </authorList>
    </citation>
    <scope>IDENTIFICATION</scope>
    <source>
        <tissue evidence="3">Etiolated seedlings</tissue>
    </source>
</reference>
<evidence type="ECO:0000313" key="3">
    <source>
        <dbReference type="RefSeq" id="XP_004490228.1"/>
    </source>
</evidence>
<dbReference type="PaxDb" id="3827-XP_004490228.1"/>
<dbReference type="eggNOG" id="ENOG502S25X">
    <property type="taxonomic scope" value="Eukaryota"/>
</dbReference>
<evidence type="ECO:0000256" key="1">
    <source>
        <dbReference type="SAM" id="MobiDB-lite"/>
    </source>
</evidence>
<feature type="compositionally biased region" description="Polar residues" evidence="1">
    <location>
        <begin position="20"/>
        <end position="29"/>
    </location>
</feature>
<sequence length="439" mass="49430">MYKETFDRSQKDQKVKVYLENSNGSLSRENSNDEAVNGSESSSDSERQIDVITRGESGENNYPEIDINGTKSLSSSGRRSSSSSLSETSSDDFFRIDALKFTASDASAILSKSGKNYVSSSASSPKSEVDISPPDQTSIYQVYNLAYSQKGMPPTTSPPIQMMDRSERYESARIPSSIFERNNNPLEWSIASNDSLFSIHIGHHSFSREHTFKFGELRMSEELIKPEELSMFNRTPSIAIEEIETVRKSADIKNLKTIETSEESFKFDQKLSENHNNIETFHQDANSKSSKSSVSSISNESEATGHSFVPLNKESRRFSLCCNYSWVFCHHKWPICCYTWPSGKCSNCGWLFCSCCTCSHTKSSDRASPILTETERNSFEKTNTPRHDSYKEELDTTSSSSASCWHCFQSKQACDVCSNSRGNCCYWFHSFSCARCKCC</sequence>
<accession>A0A1S2XJD1</accession>
<dbReference type="GeneID" id="101498892"/>
<proteinExistence type="predicted"/>
<organism evidence="2 3">
    <name type="scientific">Cicer arietinum</name>
    <name type="common">Chickpea</name>
    <name type="synonym">Garbanzo</name>
    <dbReference type="NCBI Taxonomy" id="3827"/>
    <lineage>
        <taxon>Eukaryota</taxon>
        <taxon>Viridiplantae</taxon>
        <taxon>Streptophyta</taxon>
        <taxon>Embryophyta</taxon>
        <taxon>Tracheophyta</taxon>
        <taxon>Spermatophyta</taxon>
        <taxon>Magnoliopsida</taxon>
        <taxon>eudicotyledons</taxon>
        <taxon>Gunneridae</taxon>
        <taxon>Pentapetalae</taxon>
        <taxon>rosids</taxon>
        <taxon>fabids</taxon>
        <taxon>Fabales</taxon>
        <taxon>Fabaceae</taxon>
        <taxon>Papilionoideae</taxon>
        <taxon>50 kb inversion clade</taxon>
        <taxon>NPAAA clade</taxon>
        <taxon>Hologalegina</taxon>
        <taxon>IRL clade</taxon>
        <taxon>Cicereae</taxon>
        <taxon>Cicer</taxon>
    </lineage>
</organism>
<keyword evidence="2" id="KW-1185">Reference proteome</keyword>
<dbReference type="PANTHER" id="PTHR33673">
    <property type="entry name" value="SUPPRESSOR SRP40-LIKE PROTEIN"/>
    <property type="match status" value="1"/>
</dbReference>